<protein>
    <submittedName>
        <fullName evidence="1">Uncharacterized protein</fullName>
    </submittedName>
</protein>
<organism evidence="1 2">
    <name type="scientific">Actinidia rufa</name>
    <dbReference type="NCBI Taxonomy" id="165716"/>
    <lineage>
        <taxon>Eukaryota</taxon>
        <taxon>Viridiplantae</taxon>
        <taxon>Streptophyta</taxon>
        <taxon>Embryophyta</taxon>
        <taxon>Tracheophyta</taxon>
        <taxon>Spermatophyta</taxon>
        <taxon>Magnoliopsida</taxon>
        <taxon>eudicotyledons</taxon>
        <taxon>Gunneridae</taxon>
        <taxon>Pentapetalae</taxon>
        <taxon>asterids</taxon>
        <taxon>Ericales</taxon>
        <taxon>Actinidiaceae</taxon>
        <taxon>Actinidia</taxon>
    </lineage>
</organism>
<dbReference type="AlphaFoldDB" id="A0A7J0H9Z7"/>
<gene>
    <name evidence="1" type="ORF">Acr_28g0002590</name>
</gene>
<evidence type="ECO:0000313" key="1">
    <source>
        <dbReference type="EMBL" id="GFZ19554.1"/>
    </source>
</evidence>
<proteinExistence type="predicted"/>
<dbReference type="EMBL" id="BJWL01000028">
    <property type="protein sequence ID" value="GFZ19554.1"/>
    <property type="molecule type" value="Genomic_DNA"/>
</dbReference>
<keyword evidence="2" id="KW-1185">Reference proteome</keyword>
<accession>A0A7J0H9Z7</accession>
<dbReference type="Proteomes" id="UP000585474">
    <property type="component" value="Unassembled WGS sequence"/>
</dbReference>
<sequence>MNEPALAMGEKVNRGGSDSVSVYEGGYGVVGVAIGGRERACVVGCGEFCNLGEASDREVLRLSVAMARAVI</sequence>
<comment type="caution">
    <text evidence="1">The sequence shown here is derived from an EMBL/GenBank/DDBJ whole genome shotgun (WGS) entry which is preliminary data.</text>
</comment>
<name>A0A7J0H9Z7_9ERIC</name>
<evidence type="ECO:0000313" key="2">
    <source>
        <dbReference type="Proteomes" id="UP000585474"/>
    </source>
</evidence>
<reference evidence="1 2" key="1">
    <citation type="submission" date="2019-07" db="EMBL/GenBank/DDBJ databases">
        <title>De Novo Assembly of kiwifruit Actinidia rufa.</title>
        <authorList>
            <person name="Sugita-Konishi S."/>
            <person name="Sato K."/>
            <person name="Mori E."/>
            <person name="Abe Y."/>
            <person name="Kisaki G."/>
            <person name="Hamano K."/>
            <person name="Suezawa K."/>
            <person name="Otani M."/>
            <person name="Fukuda T."/>
            <person name="Manabe T."/>
            <person name="Gomi K."/>
            <person name="Tabuchi M."/>
            <person name="Akimitsu K."/>
            <person name="Kataoka I."/>
        </authorList>
    </citation>
    <scope>NUCLEOTIDE SEQUENCE [LARGE SCALE GENOMIC DNA]</scope>
    <source>
        <strain evidence="2">cv. Fuchu</strain>
    </source>
</reference>